<dbReference type="PANTHER" id="PTHR40446">
    <property type="entry name" value="N-ACETYLGLUCOSAMINE-1-PHOSPHODIESTER ALPHA-N-ACETYLGLUCOSAMINIDASE"/>
    <property type="match status" value="1"/>
</dbReference>
<dbReference type="InterPro" id="IPR018711">
    <property type="entry name" value="NAGPA"/>
</dbReference>
<feature type="domain" description="Phosphodiester glycosidase" evidence="1">
    <location>
        <begin position="210"/>
        <end position="385"/>
    </location>
</feature>
<proteinExistence type="predicted"/>
<sequence length="391" mass="42462">MKKSNHKLIIIIVLIGLLTLSFIFFHAGQFLFFRENLQPAGADTTAGDTESGDLPSGRTDPLPLEYKHISTVISGYRQEIFTLEFDPSDHRIEFKPVLSYDNVFGFEKLSEISARTGAYAAINGGFSYEYGDPVGMAAVDGKLLMAATGYDPVFIMDKSGARFEKITSVMSFLFKNESISINKLNRSGKDGNIILYTSDYGSTNRAEVKNTSVRVRNGIVTDVYYDAVQVGLTKDTQLVSFFGKKATLPGELGIKAGDPLSIKILPDLGTAYQAFSFGSMLVKGGKAVVPENDRWAGTLLNRDPRTAVGIMADGRLLLIVADGRQPGYSTGLTGKELAEYMIKLGVEEAAMLDGGASSQMLVEGTLKNRPSDRGMERPVASAFIIRIKDGP</sequence>
<dbReference type="Pfam" id="PF09992">
    <property type="entry name" value="NAGPA"/>
    <property type="match status" value="1"/>
</dbReference>
<name>A0A1V4SJ66_RUMHU</name>
<evidence type="ECO:0000313" key="2">
    <source>
        <dbReference type="EMBL" id="OPX43803.1"/>
    </source>
</evidence>
<dbReference type="PANTHER" id="PTHR40446:SF2">
    <property type="entry name" value="N-ACETYLGLUCOSAMINE-1-PHOSPHODIESTER ALPHA-N-ACETYLGLUCOSAMINIDASE"/>
    <property type="match status" value="1"/>
</dbReference>
<dbReference type="STRING" id="48256.CLHUN_22830"/>
<dbReference type="EMBL" id="MZGX01000014">
    <property type="protein sequence ID" value="OPX43803.1"/>
    <property type="molecule type" value="Genomic_DNA"/>
</dbReference>
<gene>
    <name evidence="2" type="ORF">CLHUN_22830</name>
</gene>
<accession>A0A1V4SJ66</accession>
<organism evidence="2 3">
    <name type="scientific">Ruminiclostridium hungatei</name>
    <name type="common">Clostridium hungatei</name>
    <dbReference type="NCBI Taxonomy" id="48256"/>
    <lineage>
        <taxon>Bacteria</taxon>
        <taxon>Bacillati</taxon>
        <taxon>Bacillota</taxon>
        <taxon>Clostridia</taxon>
        <taxon>Eubacteriales</taxon>
        <taxon>Oscillospiraceae</taxon>
        <taxon>Ruminiclostridium</taxon>
    </lineage>
</organism>
<dbReference type="AlphaFoldDB" id="A0A1V4SJ66"/>
<reference evidence="2 3" key="1">
    <citation type="submission" date="2017-03" db="EMBL/GenBank/DDBJ databases">
        <title>Genome sequence of Clostridium hungatei DSM 14427.</title>
        <authorList>
            <person name="Poehlein A."/>
            <person name="Daniel R."/>
        </authorList>
    </citation>
    <scope>NUCLEOTIDE SEQUENCE [LARGE SCALE GENOMIC DNA]</scope>
    <source>
        <strain evidence="2 3">DSM 14427</strain>
    </source>
</reference>
<dbReference type="OrthoDB" id="9809781at2"/>
<dbReference type="RefSeq" id="WP_080064721.1">
    <property type="nucleotide sequence ID" value="NZ_MZGX01000014.1"/>
</dbReference>
<protein>
    <recommendedName>
        <fullName evidence="1">Phosphodiester glycosidase domain-containing protein</fullName>
    </recommendedName>
</protein>
<evidence type="ECO:0000313" key="3">
    <source>
        <dbReference type="Proteomes" id="UP000191554"/>
    </source>
</evidence>
<evidence type="ECO:0000259" key="1">
    <source>
        <dbReference type="Pfam" id="PF09992"/>
    </source>
</evidence>
<comment type="caution">
    <text evidence="2">The sequence shown here is derived from an EMBL/GenBank/DDBJ whole genome shotgun (WGS) entry which is preliminary data.</text>
</comment>
<keyword evidence="3" id="KW-1185">Reference proteome</keyword>
<dbReference type="Proteomes" id="UP000191554">
    <property type="component" value="Unassembled WGS sequence"/>
</dbReference>